<protein>
    <recommendedName>
        <fullName evidence="2">histidine kinase</fullName>
        <ecNumber evidence="2">2.7.13.3</ecNumber>
    </recommendedName>
</protein>
<dbReference type="Gene3D" id="3.30.565.10">
    <property type="entry name" value="Histidine kinase-like ATPase, C-terminal domain"/>
    <property type="match status" value="1"/>
</dbReference>
<dbReference type="SMART" id="SM00387">
    <property type="entry name" value="HATPase_c"/>
    <property type="match status" value="1"/>
</dbReference>
<dbReference type="Gene3D" id="1.10.287.130">
    <property type="match status" value="1"/>
</dbReference>
<proteinExistence type="predicted"/>
<dbReference type="InterPro" id="IPR036890">
    <property type="entry name" value="HATPase_C_sf"/>
</dbReference>
<reference evidence="8 9" key="1">
    <citation type="submission" date="2019-06" db="EMBL/GenBank/DDBJ databases">
        <title>Whole genome sequence for Rhodospirillaceae sp. R148.</title>
        <authorList>
            <person name="Wang G."/>
        </authorList>
    </citation>
    <scope>NUCLEOTIDE SEQUENCE [LARGE SCALE GENOMIC DNA]</scope>
    <source>
        <strain evidence="8 9">R148</strain>
    </source>
</reference>
<dbReference type="Pfam" id="PF02518">
    <property type="entry name" value="HATPase_c"/>
    <property type="match status" value="1"/>
</dbReference>
<dbReference type="InterPro" id="IPR003594">
    <property type="entry name" value="HATPase_dom"/>
</dbReference>
<evidence type="ECO:0000256" key="2">
    <source>
        <dbReference type="ARBA" id="ARBA00012438"/>
    </source>
</evidence>
<keyword evidence="5" id="KW-0418">Kinase</keyword>
<sequence length="365" mass="39862">MDRNELNLLDSIGNPVFVLDLRPSNWLQYIAWNQAAVDRSAIPREDVIGKTALEVYPGRLGRIAYERHAMVAKSGKADSYEIALPLKVGERTVRTTLTPLSEPDGQVRKLVGSTVDLSSEREQHQNRIQASAEITALTSEMEQFISMAAHDLRSPMLNVQNIAFMLREDFEDLGDGKLELIDLLENVGVQATSLITDVLSYARATNAQARQSVFGLEELCANIFVVLDPQNKHELSAVQAELFSDDIALQIILRNLVDNAIKHAGKESVDVRISVREGAEEYLEFEVRDNGRGFDDPAIVFLGGGKFRAESGFGLLGIRRLINSRGGAISAEAPETGVGSIVRFTFPGKAVSIAAPKSDLASAAT</sequence>
<dbReference type="PANTHER" id="PTHR42878:SF14">
    <property type="entry name" value="OSMOLARITY TWO-COMPONENT SYSTEM PROTEIN SSK1"/>
    <property type="match status" value="1"/>
</dbReference>
<dbReference type="InterPro" id="IPR003661">
    <property type="entry name" value="HisK_dim/P_dom"/>
</dbReference>
<dbReference type="InterPro" id="IPR036097">
    <property type="entry name" value="HisK_dim/P_sf"/>
</dbReference>
<evidence type="ECO:0000259" key="7">
    <source>
        <dbReference type="PROSITE" id="PS50109"/>
    </source>
</evidence>
<dbReference type="InterPro" id="IPR035965">
    <property type="entry name" value="PAS-like_dom_sf"/>
</dbReference>
<dbReference type="PRINTS" id="PR00344">
    <property type="entry name" value="BCTRLSENSOR"/>
</dbReference>
<accession>A0A545U1Q6</accession>
<dbReference type="SUPFAM" id="SSF55874">
    <property type="entry name" value="ATPase domain of HSP90 chaperone/DNA topoisomerase II/histidine kinase"/>
    <property type="match status" value="1"/>
</dbReference>
<dbReference type="AlphaFoldDB" id="A0A545U1Q6"/>
<feature type="domain" description="Histidine kinase" evidence="7">
    <location>
        <begin position="147"/>
        <end position="350"/>
    </location>
</feature>
<evidence type="ECO:0000256" key="3">
    <source>
        <dbReference type="ARBA" id="ARBA00022553"/>
    </source>
</evidence>
<dbReference type="Gene3D" id="3.30.450.20">
    <property type="entry name" value="PAS domain"/>
    <property type="match status" value="1"/>
</dbReference>
<keyword evidence="3" id="KW-0597">Phosphoprotein</keyword>
<dbReference type="SMART" id="SM00388">
    <property type="entry name" value="HisKA"/>
    <property type="match status" value="1"/>
</dbReference>
<evidence type="ECO:0000256" key="5">
    <source>
        <dbReference type="ARBA" id="ARBA00022777"/>
    </source>
</evidence>
<comment type="catalytic activity">
    <reaction evidence="1">
        <text>ATP + protein L-histidine = ADP + protein N-phospho-L-histidine.</text>
        <dbReference type="EC" id="2.7.13.3"/>
    </reaction>
</comment>
<dbReference type="InterPro" id="IPR013656">
    <property type="entry name" value="PAS_4"/>
</dbReference>
<dbReference type="CDD" id="cd00082">
    <property type="entry name" value="HisKA"/>
    <property type="match status" value="1"/>
</dbReference>
<dbReference type="Pfam" id="PF08448">
    <property type="entry name" value="PAS_4"/>
    <property type="match status" value="1"/>
</dbReference>
<dbReference type="EC" id="2.7.13.3" evidence="2"/>
<organism evidence="8 9">
    <name type="scientific">Denitrobaculum tricleocarpae</name>
    <dbReference type="NCBI Taxonomy" id="2591009"/>
    <lineage>
        <taxon>Bacteria</taxon>
        <taxon>Pseudomonadati</taxon>
        <taxon>Pseudomonadota</taxon>
        <taxon>Alphaproteobacteria</taxon>
        <taxon>Rhodospirillales</taxon>
        <taxon>Rhodospirillaceae</taxon>
        <taxon>Denitrobaculum</taxon>
    </lineage>
</organism>
<dbReference type="PROSITE" id="PS50109">
    <property type="entry name" value="HIS_KIN"/>
    <property type="match status" value="1"/>
</dbReference>
<dbReference type="SUPFAM" id="SSF55785">
    <property type="entry name" value="PYP-like sensor domain (PAS domain)"/>
    <property type="match status" value="1"/>
</dbReference>
<dbReference type="InterPro" id="IPR000014">
    <property type="entry name" value="PAS"/>
</dbReference>
<comment type="caution">
    <text evidence="8">The sequence shown here is derived from an EMBL/GenBank/DDBJ whole genome shotgun (WGS) entry which is preliminary data.</text>
</comment>
<dbReference type="GO" id="GO:0030295">
    <property type="term" value="F:protein kinase activator activity"/>
    <property type="evidence" value="ECO:0007669"/>
    <property type="project" value="TreeGrafter"/>
</dbReference>
<evidence type="ECO:0000256" key="6">
    <source>
        <dbReference type="ARBA" id="ARBA00023136"/>
    </source>
</evidence>
<gene>
    <name evidence="8" type="ORF">FKG95_01670</name>
</gene>
<dbReference type="InterPro" id="IPR004358">
    <property type="entry name" value="Sig_transdc_His_kin-like_C"/>
</dbReference>
<keyword evidence="4" id="KW-0808">Transferase</keyword>
<keyword evidence="9" id="KW-1185">Reference proteome</keyword>
<evidence type="ECO:0000256" key="4">
    <source>
        <dbReference type="ARBA" id="ARBA00022679"/>
    </source>
</evidence>
<evidence type="ECO:0000256" key="1">
    <source>
        <dbReference type="ARBA" id="ARBA00000085"/>
    </source>
</evidence>
<dbReference type="GO" id="GO:0000156">
    <property type="term" value="F:phosphorelay response regulator activity"/>
    <property type="evidence" value="ECO:0007669"/>
    <property type="project" value="TreeGrafter"/>
</dbReference>
<dbReference type="InterPro" id="IPR005467">
    <property type="entry name" value="His_kinase_dom"/>
</dbReference>
<dbReference type="PANTHER" id="PTHR42878">
    <property type="entry name" value="TWO-COMPONENT HISTIDINE KINASE"/>
    <property type="match status" value="1"/>
</dbReference>
<dbReference type="InterPro" id="IPR050351">
    <property type="entry name" value="BphY/WalK/GraS-like"/>
</dbReference>
<evidence type="ECO:0000313" key="8">
    <source>
        <dbReference type="EMBL" id="TQV83333.1"/>
    </source>
</evidence>
<dbReference type="SUPFAM" id="SSF47384">
    <property type="entry name" value="Homodimeric domain of signal transducing histidine kinase"/>
    <property type="match status" value="1"/>
</dbReference>
<dbReference type="CDD" id="cd00130">
    <property type="entry name" value="PAS"/>
    <property type="match status" value="1"/>
</dbReference>
<dbReference type="GO" id="GO:0016020">
    <property type="term" value="C:membrane"/>
    <property type="evidence" value="ECO:0007669"/>
    <property type="project" value="UniProtKB-SubCell"/>
</dbReference>
<dbReference type="Pfam" id="PF00512">
    <property type="entry name" value="HisKA"/>
    <property type="match status" value="1"/>
</dbReference>
<dbReference type="EMBL" id="VHSH01000001">
    <property type="protein sequence ID" value="TQV83333.1"/>
    <property type="molecule type" value="Genomic_DNA"/>
</dbReference>
<keyword evidence="6" id="KW-0472">Membrane</keyword>
<dbReference type="OrthoDB" id="9795133at2"/>
<dbReference type="GO" id="GO:0000155">
    <property type="term" value="F:phosphorelay sensor kinase activity"/>
    <property type="evidence" value="ECO:0007669"/>
    <property type="project" value="InterPro"/>
</dbReference>
<evidence type="ECO:0000313" key="9">
    <source>
        <dbReference type="Proteomes" id="UP000315252"/>
    </source>
</evidence>
<dbReference type="Proteomes" id="UP000315252">
    <property type="component" value="Unassembled WGS sequence"/>
</dbReference>
<name>A0A545U1Q6_9PROT</name>
<dbReference type="GO" id="GO:0007234">
    <property type="term" value="P:osmosensory signaling via phosphorelay pathway"/>
    <property type="evidence" value="ECO:0007669"/>
    <property type="project" value="TreeGrafter"/>
</dbReference>